<dbReference type="GO" id="GO:0005634">
    <property type="term" value="C:nucleus"/>
    <property type="evidence" value="ECO:0007669"/>
    <property type="project" value="TreeGrafter"/>
</dbReference>
<dbReference type="InterPro" id="IPR003903">
    <property type="entry name" value="UIM_dom"/>
</dbReference>
<dbReference type="GO" id="GO:0005739">
    <property type="term" value="C:mitochondrion"/>
    <property type="evidence" value="ECO:0007669"/>
    <property type="project" value="TreeGrafter"/>
</dbReference>
<dbReference type="EMBL" id="JAACJM010000015">
    <property type="protein sequence ID" value="KAF5368532.1"/>
    <property type="molecule type" value="Genomic_DNA"/>
</dbReference>
<comment type="caution">
    <text evidence="3">The sequence shown here is derived from an EMBL/GenBank/DDBJ whole genome shotgun (WGS) entry which is preliminary data.</text>
</comment>
<dbReference type="Pfam" id="PF09810">
    <property type="entry name" value="Exo5"/>
    <property type="match status" value="2"/>
</dbReference>
<keyword evidence="4" id="KW-1185">Reference proteome</keyword>
<feature type="region of interest" description="Disordered" evidence="2">
    <location>
        <begin position="497"/>
        <end position="520"/>
    </location>
</feature>
<accession>A0A8H5GP52</accession>
<feature type="region of interest" description="Disordered" evidence="2">
    <location>
        <begin position="454"/>
        <end position="479"/>
    </location>
</feature>
<dbReference type="PANTHER" id="PTHR14464:SF4">
    <property type="entry name" value="EXONUCLEASE V"/>
    <property type="match status" value="1"/>
</dbReference>
<protein>
    <recommendedName>
        <fullName evidence="5">Exonuclease V</fullName>
    </recommendedName>
</protein>
<feature type="region of interest" description="Disordered" evidence="2">
    <location>
        <begin position="412"/>
        <end position="432"/>
    </location>
</feature>
<feature type="region of interest" description="Disordered" evidence="2">
    <location>
        <begin position="74"/>
        <end position="98"/>
    </location>
</feature>
<organism evidence="3 4">
    <name type="scientific">Tetrapyrgos nigripes</name>
    <dbReference type="NCBI Taxonomy" id="182062"/>
    <lineage>
        <taxon>Eukaryota</taxon>
        <taxon>Fungi</taxon>
        <taxon>Dikarya</taxon>
        <taxon>Basidiomycota</taxon>
        <taxon>Agaricomycotina</taxon>
        <taxon>Agaricomycetes</taxon>
        <taxon>Agaricomycetidae</taxon>
        <taxon>Agaricales</taxon>
        <taxon>Marasmiineae</taxon>
        <taxon>Marasmiaceae</taxon>
        <taxon>Tetrapyrgos</taxon>
    </lineage>
</organism>
<dbReference type="PANTHER" id="PTHR14464">
    <property type="entry name" value="EXONUCLEASE V"/>
    <property type="match status" value="1"/>
</dbReference>
<sequence>MLRALISTSRRRTRNLSRSHYIHYIHSMSQKAGSDDEYAGYDDFVQFTEEDFAQVDAQISTTLKKGVPKYQIEVEPAEQRPEPKPELPPSTSNPSPLQRFRRNKVLSVTDLVSPAWCEFQFDYGLRQKRSRKLEYRPDSFTSESGKKIVVDNQVAIVNDQITKSGKSVHKKLEQDIRPEEVTIDITTDEERWALRVLNMISSFDILVHLGYSREIPVFGIVRDQVIIGVIDEVRRLPVSGIQTSKRPLVSPQTTPRKLKKSRTMPSPSQKPITAFLSLNQIPSSGTSSYNPSPIEAPTRHSLHLVDIKTRRRNSLPDDDDTISSRLQLMLYSRLLTDLLGPFDFAAIWQKLNLDANRSFSQTFLSQMKLLVDSSISVKCLHDVGELWTRTATALGVVGVDPLLQLIYRLQPPKGSSDRKRRTGDTNGIPVSALKAKEDEDIARAIAASLADLHASKPDVEGNSESDSTMSPTDGGNTIDDPELELAIQLSLLIPSNGYTPQAKDENAELPSGSDNPLPQPLLPPPEEAPIIGTKEFTFDGKFLEEYLQDVLQWWTGARKPRGVSLQQTWRCSSCEYRQGCEWREQKAKELEESLRRRKQ</sequence>
<evidence type="ECO:0000313" key="3">
    <source>
        <dbReference type="EMBL" id="KAF5368532.1"/>
    </source>
</evidence>
<evidence type="ECO:0008006" key="5">
    <source>
        <dbReference type="Google" id="ProtNLM"/>
    </source>
</evidence>
<gene>
    <name evidence="3" type="ORF">D9758_002158</name>
</gene>
<proteinExistence type="inferred from homology"/>
<feature type="compositionally biased region" description="Polar residues" evidence="2">
    <location>
        <begin position="462"/>
        <end position="475"/>
    </location>
</feature>
<evidence type="ECO:0000256" key="2">
    <source>
        <dbReference type="SAM" id="MobiDB-lite"/>
    </source>
</evidence>
<feature type="compositionally biased region" description="Polar residues" evidence="2">
    <location>
        <begin position="244"/>
        <end position="255"/>
    </location>
</feature>
<evidence type="ECO:0000313" key="4">
    <source>
        <dbReference type="Proteomes" id="UP000559256"/>
    </source>
</evidence>
<dbReference type="Gene3D" id="6.10.140.100">
    <property type="match status" value="1"/>
</dbReference>
<dbReference type="InterPro" id="IPR019190">
    <property type="entry name" value="EXOV"/>
</dbReference>
<feature type="region of interest" description="Disordered" evidence="2">
    <location>
        <begin position="244"/>
        <end position="269"/>
    </location>
</feature>
<name>A0A8H5GP52_9AGAR</name>
<evidence type="ECO:0000256" key="1">
    <source>
        <dbReference type="ARBA" id="ARBA00009797"/>
    </source>
</evidence>
<dbReference type="OrthoDB" id="354769at2759"/>
<dbReference type="AlphaFoldDB" id="A0A8H5GP52"/>
<dbReference type="SMART" id="SM00726">
    <property type="entry name" value="UIM"/>
    <property type="match status" value="2"/>
</dbReference>
<dbReference type="Proteomes" id="UP000559256">
    <property type="component" value="Unassembled WGS sequence"/>
</dbReference>
<comment type="similarity">
    <text evidence="1">Belongs to the EXO5 family.</text>
</comment>
<dbReference type="GO" id="GO:0036297">
    <property type="term" value="P:interstrand cross-link repair"/>
    <property type="evidence" value="ECO:0007669"/>
    <property type="project" value="TreeGrafter"/>
</dbReference>
<dbReference type="GO" id="GO:0045145">
    <property type="term" value="F:single-stranded DNA 5'-3' DNA exonuclease activity"/>
    <property type="evidence" value="ECO:0007669"/>
    <property type="project" value="InterPro"/>
</dbReference>
<reference evidence="3 4" key="1">
    <citation type="journal article" date="2020" name="ISME J.">
        <title>Uncovering the hidden diversity of litter-decomposition mechanisms in mushroom-forming fungi.</title>
        <authorList>
            <person name="Floudas D."/>
            <person name="Bentzer J."/>
            <person name="Ahren D."/>
            <person name="Johansson T."/>
            <person name="Persson P."/>
            <person name="Tunlid A."/>
        </authorList>
    </citation>
    <scope>NUCLEOTIDE SEQUENCE [LARGE SCALE GENOMIC DNA]</scope>
    <source>
        <strain evidence="3 4">CBS 291.85</strain>
    </source>
</reference>